<proteinExistence type="predicted"/>
<evidence type="ECO:0000313" key="2">
    <source>
        <dbReference type="EMBL" id="PXF48774.1"/>
    </source>
</evidence>
<keyword evidence="3" id="KW-1185">Reference proteome</keyword>
<feature type="compositionally biased region" description="Basic and acidic residues" evidence="1">
    <location>
        <begin position="68"/>
        <end position="88"/>
    </location>
</feature>
<organism evidence="2 3">
    <name type="scientific">Gracilariopsis chorda</name>
    <dbReference type="NCBI Taxonomy" id="448386"/>
    <lineage>
        <taxon>Eukaryota</taxon>
        <taxon>Rhodophyta</taxon>
        <taxon>Florideophyceae</taxon>
        <taxon>Rhodymeniophycidae</taxon>
        <taxon>Gracilariales</taxon>
        <taxon>Gracilariaceae</taxon>
        <taxon>Gracilariopsis</taxon>
    </lineage>
</organism>
<evidence type="ECO:0000256" key="1">
    <source>
        <dbReference type="SAM" id="MobiDB-lite"/>
    </source>
</evidence>
<reference evidence="2 3" key="1">
    <citation type="journal article" date="2018" name="Mol. Biol. Evol.">
        <title>Analysis of the draft genome of the red seaweed Gracilariopsis chorda provides insights into genome size evolution in Rhodophyta.</title>
        <authorList>
            <person name="Lee J."/>
            <person name="Yang E.C."/>
            <person name="Graf L."/>
            <person name="Yang J.H."/>
            <person name="Qiu H."/>
            <person name="Zel Zion U."/>
            <person name="Chan C.X."/>
            <person name="Stephens T.G."/>
            <person name="Weber A.P.M."/>
            <person name="Boo G.H."/>
            <person name="Boo S.M."/>
            <person name="Kim K.M."/>
            <person name="Shin Y."/>
            <person name="Jung M."/>
            <person name="Lee S.J."/>
            <person name="Yim H.S."/>
            <person name="Lee J.H."/>
            <person name="Bhattacharya D."/>
            <person name="Yoon H.S."/>
        </authorList>
    </citation>
    <scope>NUCLEOTIDE SEQUENCE [LARGE SCALE GENOMIC DNA]</scope>
    <source>
        <strain evidence="2 3">SKKU-2015</strain>
        <tissue evidence="2">Whole body</tissue>
    </source>
</reference>
<dbReference type="Proteomes" id="UP000247409">
    <property type="component" value="Unassembled WGS sequence"/>
</dbReference>
<feature type="region of interest" description="Disordered" evidence="1">
    <location>
        <begin position="68"/>
        <end position="106"/>
    </location>
</feature>
<gene>
    <name evidence="2" type="ORF">BWQ96_01330</name>
</gene>
<evidence type="ECO:0000313" key="3">
    <source>
        <dbReference type="Proteomes" id="UP000247409"/>
    </source>
</evidence>
<name>A0A2V3J318_9FLOR</name>
<dbReference type="AlphaFoldDB" id="A0A2V3J318"/>
<protein>
    <submittedName>
        <fullName evidence="2">Uncharacterized protein</fullName>
    </submittedName>
</protein>
<comment type="caution">
    <text evidence="2">The sequence shown here is derived from an EMBL/GenBank/DDBJ whole genome shotgun (WGS) entry which is preliminary data.</text>
</comment>
<dbReference type="EMBL" id="NBIV01000011">
    <property type="protein sequence ID" value="PXF48774.1"/>
    <property type="molecule type" value="Genomic_DNA"/>
</dbReference>
<accession>A0A2V3J318</accession>
<sequence>MASQKTNDNEAVTVKTSNKSMKNRYEKVQDIFDKKNAQERVISGVGSKVTEMDELFGAMVDAREVIQRDKSTEKNKKRLQESEKDRMGKKMGASSLVRKSKDGPDF</sequence>